<keyword evidence="2" id="KW-1185">Reference proteome</keyword>
<evidence type="ECO:0000313" key="2">
    <source>
        <dbReference type="Proteomes" id="UP000683000"/>
    </source>
</evidence>
<proteinExistence type="predicted"/>
<accession>A0A8I3A9X1</accession>
<comment type="caution">
    <text evidence="1">The sequence shown here is derived from an EMBL/GenBank/DDBJ whole genome shotgun (WGS) entry which is preliminary data.</text>
</comment>
<dbReference type="Proteomes" id="UP000683000">
    <property type="component" value="Unassembled WGS sequence"/>
</dbReference>
<sequence length="224" mass="25332">MAKRKIIYEESEDNDIEVRVNKPRVIPPGLQQSLMELACDALSVLGKVMGANWFKCGNSNNNRSSGQNARRELILLPREKTLIPWHHPLRTLANAALAQGRLALMGKSYPRPKISKLQPLCGPNLYWRPLANNVALEYQTLSLNRRATHELPLVLDSLEHIHNPCPRVLYHPCRVLLCYSPTMEEAQLRQPLISRLSALPRVSDTVPSSTTLLPNIPQYPHMLT</sequence>
<organism evidence="1 2">
    <name type="scientific">Boletus reticuloceps</name>
    <dbReference type="NCBI Taxonomy" id="495285"/>
    <lineage>
        <taxon>Eukaryota</taxon>
        <taxon>Fungi</taxon>
        <taxon>Dikarya</taxon>
        <taxon>Basidiomycota</taxon>
        <taxon>Agaricomycotina</taxon>
        <taxon>Agaricomycetes</taxon>
        <taxon>Agaricomycetidae</taxon>
        <taxon>Boletales</taxon>
        <taxon>Boletineae</taxon>
        <taxon>Boletaceae</taxon>
        <taxon>Boletoideae</taxon>
        <taxon>Boletus</taxon>
    </lineage>
</organism>
<dbReference type="EMBL" id="JAGFBS010000016">
    <property type="protein sequence ID" value="KAG6374960.1"/>
    <property type="molecule type" value="Genomic_DNA"/>
</dbReference>
<reference evidence="1" key="1">
    <citation type="submission" date="2021-03" db="EMBL/GenBank/DDBJ databases">
        <title>Evolutionary innovations through gain and loss of genes in the ectomycorrhizal Boletales.</title>
        <authorList>
            <person name="Wu G."/>
            <person name="Miyauchi S."/>
            <person name="Morin E."/>
            <person name="Yang Z.-L."/>
            <person name="Xu J."/>
            <person name="Martin F.M."/>
        </authorList>
    </citation>
    <scope>NUCLEOTIDE SEQUENCE</scope>
    <source>
        <strain evidence="1">BR01</strain>
    </source>
</reference>
<protein>
    <submittedName>
        <fullName evidence="1">Uncharacterized protein</fullName>
    </submittedName>
</protein>
<dbReference type="AlphaFoldDB" id="A0A8I3A9X1"/>
<evidence type="ECO:0000313" key="1">
    <source>
        <dbReference type="EMBL" id="KAG6374960.1"/>
    </source>
</evidence>
<gene>
    <name evidence="1" type="ORF">JVT61DRAFT_3717</name>
</gene>
<name>A0A8I3A9X1_9AGAM</name>